<reference evidence="7" key="1">
    <citation type="submission" date="2016-10" db="EMBL/GenBank/DDBJ databases">
        <authorList>
            <person name="Varghese N."/>
            <person name="Submissions S."/>
        </authorList>
    </citation>
    <scope>NUCLEOTIDE SEQUENCE [LARGE SCALE GENOMIC DNA]</scope>
    <source>
        <strain evidence="7">LP51</strain>
    </source>
</reference>
<dbReference type="SUPFAM" id="SSF52540">
    <property type="entry name" value="P-loop containing nucleoside triphosphate hydrolases"/>
    <property type="match status" value="1"/>
</dbReference>
<dbReference type="InterPro" id="IPR003593">
    <property type="entry name" value="AAA+_ATPase"/>
</dbReference>
<dbReference type="GO" id="GO:0005524">
    <property type="term" value="F:ATP binding"/>
    <property type="evidence" value="ECO:0007669"/>
    <property type="project" value="UniProtKB-KW"/>
</dbReference>
<dbReference type="STRING" id="1436961.SAMN05421739_101482"/>
<dbReference type="AlphaFoldDB" id="A0A1I2MUA7"/>
<dbReference type="InterPro" id="IPR003439">
    <property type="entry name" value="ABC_transporter-like_ATP-bd"/>
</dbReference>
<accession>A0A1I2MUA7</accession>
<proteinExistence type="inferred from homology"/>
<keyword evidence="2" id="KW-0813">Transport</keyword>
<evidence type="ECO:0000256" key="3">
    <source>
        <dbReference type="ARBA" id="ARBA00022741"/>
    </source>
</evidence>
<feature type="domain" description="ABC transporter" evidence="5">
    <location>
        <begin position="6"/>
        <end position="233"/>
    </location>
</feature>
<evidence type="ECO:0000256" key="1">
    <source>
        <dbReference type="ARBA" id="ARBA00005417"/>
    </source>
</evidence>
<evidence type="ECO:0000313" key="7">
    <source>
        <dbReference type="Proteomes" id="UP000198724"/>
    </source>
</evidence>
<dbReference type="EMBL" id="FOOT01000001">
    <property type="protein sequence ID" value="SFF95062.1"/>
    <property type="molecule type" value="Genomic_DNA"/>
</dbReference>
<evidence type="ECO:0000256" key="4">
    <source>
        <dbReference type="ARBA" id="ARBA00022840"/>
    </source>
</evidence>
<evidence type="ECO:0000313" key="6">
    <source>
        <dbReference type="EMBL" id="SFF95062.1"/>
    </source>
</evidence>
<dbReference type="SMART" id="SM00382">
    <property type="entry name" value="AAA"/>
    <property type="match status" value="1"/>
</dbReference>
<dbReference type="OrthoDB" id="977540at2"/>
<gene>
    <name evidence="6" type="ORF">SAMN05421739_101482</name>
</gene>
<evidence type="ECO:0000259" key="5">
    <source>
        <dbReference type="PROSITE" id="PS50893"/>
    </source>
</evidence>
<dbReference type="GO" id="GO:0016887">
    <property type="term" value="F:ATP hydrolysis activity"/>
    <property type="evidence" value="ECO:0007669"/>
    <property type="project" value="InterPro"/>
</dbReference>
<organism evidence="6 7">
    <name type="scientific">Pontibacter chinhatensis</name>
    <dbReference type="NCBI Taxonomy" id="1436961"/>
    <lineage>
        <taxon>Bacteria</taxon>
        <taxon>Pseudomonadati</taxon>
        <taxon>Bacteroidota</taxon>
        <taxon>Cytophagia</taxon>
        <taxon>Cytophagales</taxon>
        <taxon>Hymenobacteraceae</taxon>
        <taxon>Pontibacter</taxon>
    </lineage>
</organism>
<evidence type="ECO:0000256" key="2">
    <source>
        <dbReference type="ARBA" id="ARBA00022448"/>
    </source>
</evidence>
<dbReference type="Gene3D" id="3.40.50.300">
    <property type="entry name" value="P-loop containing nucleotide triphosphate hydrolases"/>
    <property type="match status" value="1"/>
</dbReference>
<dbReference type="InterPro" id="IPR027417">
    <property type="entry name" value="P-loop_NTPase"/>
</dbReference>
<dbReference type="PANTHER" id="PTHR43335:SF4">
    <property type="entry name" value="ABC TRANSPORTER, ATP-BINDING PROTEIN"/>
    <property type="match status" value="1"/>
</dbReference>
<dbReference type="Proteomes" id="UP000198724">
    <property type="component" value="Unassembled WGS sequence"/>
</dbReference>
<keyword evidence="7" id="KW-1185">Reference proteome</keyword>
<dbReference type="Pfam" id="PF00005">
    <property type="entry name" value="ABC_tran"/>
    <property type="match status" value="1"/>
</dbReference>
<dbReference type="PANTHER" id="PTHR43335">
    <property type="entry name" value="ABC TRANSPORTER, ATP-BINDING PROTEIN"/>
    <property type="match status" value="1"/>
</dbReference>
<dbReference type="PROSITE" id="PS00211">
    <property type="entry name" value="ABC_TRANSPORTER_1"/>
    <property type="match status" value="1"/>
</dbReference>
<sequence length="319" mass="35737">MNPFIIETHGLSYSFGKHQVLHDLELRVPKGAIFGFLGPNGAGKSTTIRILLGLLPVPKGQVRVHGQDLTEHRLDILRRTGSLIEMPTLYRHLSGYDNLEMHRRMVQAPQSRIAEVLQIVGLTKDAPRKTKEYSLGMSQRLGIALALLSEPELLVLDEPTNGLDPSGIREVRELIVRLNRDFGKTIFLSSHLLSEIEKCATEVAIIDKGTTLYQGSLQQLYQGTFQSNVLQLETSNNAIAHKLLTDHAYQLLPQQDDVLAVQVQDRQQVAKINRFLIVNGLEVYRLSTHTQNLEELFLNITNRDSATVPMSESTPVLKP</sequence>
<keyword evidence="3" id="KW-0547">Nucleotide-binding</keyword>
<name>A0A1I2MUA7_9BACT</name>
<keyword evidence="4 6" id="KW-0067">ATP-binding</keyword>
<dbReference type="RefSeq" id="WP_092098648.1">
    <property type="nucleotide sequence ID" value="NZ_FOOT01000001.1"/>
</dbReference>
<dbReference type="InterPro" id="IPR017871">
    <property type="entry name" value="ABC_transporter-like_CS"/>
</dbReference>
<protein>
    <submittedName>
        <fullName evidence="6">ABC-2 type transport system ATP-binding protein</fullName>
    </submittedName>
</protein>
<dbReference type="PROSITE" id="PS50893">
    <property type="entry name" value="ABC_TRANSPORTER_2"/>
    <property type="match status" value="1"/>
</dbReference>
<comment type="similarity">
    <text evidence="1">Belongs to the ABC transporter superfamily.</text>
</comment>